<dbReference type="InterPro" id="IPR006073">
    <property type="entry name" value="GTP-bd"/>
</dbReference>
<evidence type="ECO:0000256" key="7">
    <source>
        <dbReference type="ARBA" id="ARBA00023134"/>
    </source>
</evidence>
<dbReference type="PROSITE" id="PS51706">
    <property type="entry name" value="G_ENGB"/>
    <property type="match status" value="1"/>
</dbReference>
<comment type="caution">
    <text evidence="9">The sequence shown here is derived from an EMBL/GenBank/DDBJ whole genome shotgun (WGS) entry which is preliminary data.</text>
</comment>
<dbReference type="PANTHER" id="PTHR46498:SF1">
    <property type="entry name" value="GTP-BINDING PROTEIN 8"/>
    <property type="match status" value="1"/>
</dbReference>
<comment type="similarity">
    <text evidence="2">Belongs to the TRAFAC class TrmE-Era-EngA-EngB-Septin-like GTPase superfamily. EngB GTPase family.</text>
</comment>
<dbReference type="GO" id="GO:0046872">
    <property type="term" value="F:metal ion binding"/>
    <property type="evidence" value="ECO:0007669"/>
    <property type="project" value="UniProtKB-KW"/>
</dbReference>
<dbReference type="STRING" id="75743.A0A401PI75"/>
<proteinExistence type="inferred from homology"/>
<feature type="domain" description="EngB-type G" evidence="8">
    <location>
        <begin position="115"/>
        <end position="288"/>
    </location>
</feature>
<dbReference type="NCBIfam" id="TIGR03598">
    <property type="entry name" value="GTPase_YsxC"/>
    <property type="match status" value="1"/>
</dbReference>
<keyword evidence="6" id="KW-0460">Magnesium</keyword>
<dbReference type="InterPro" id="IPR019987">
    <property type="entry name" value="GTP-bd_ribosome_bio_YsxC"/>
</dbReference>
<gene>
    <name evidence="9" type="ORF">scyTo_0002217</name>
</gene>
<accession>A0A401PI75</accession>
<keyword evidence="5" id="KW-0547">Nucleotide-binding</keyword>
<dbReference type="Gene3D" id="3.40.50.300">
    <property type="entry name" value="P-loop containing nucleotide triphosphate hydrolases"/>
    <property type="match status" value="1"/>
</dbReference>
<evidence type="ECO:0000256" key="6">
    <source>
        <dbReference type="ARBA" id="ARBA00022842"/>
    </source>
</evidence>
<evidence type="ECO:0000256" key="2">
    <source>
        <dbReference type="ARBA" id="ARBA00009638"/>
    </source>
</evidence>
<dbReference type="OrthoDB" id="391988at2759"/>
<dbReference type="FunFam" id="3.40.50.300:FF:000857">
    <property type="entry name" value="GTP-binding protein 8 isoform X1"/>
    <property type="match status" value="1"/>
</dbReference>
<dbReference type="GO" id="GO:0005739">
    <property type="term" value="C:mitochondrion"/>
    <property type="evidence" value="ECO:0007669"/>
    <property type="project" value="TreeGrafter"/>
</dbReference>
<dbReference type="EMBL" id="BFAA01000538">
    <property type="protein sequence ID" value="GCB72840.1"/>
    <property type="molecule type" value="Genomic_DNA"/>
</dbReference>
<dbReference type="InterPro" id="IPR052279">
    <property type="entry name" value="EngB_GTPase"/>
</dbReference>
<evidence type="ECO:0000259" key="8">
    <source>
        <dbReference type="PROSITE" id="PS51706"/>
    </source>
</evidence>
<reference evidence="9 10" key="1">
    <citation type="journal article" date="2018" name="Nat. Ecol. Evol.">
        <title>Shark genomes provide insights into elasmobranch evolution and the origin of vertebrates.</title>
        <authorList>
            <person name="Hara Y"/>
            <person name="Yamaguchi K"/>
            <person name="Onimaru K"/>
            <person name="Kadota M"/>
            <person name="Koyanagi M"/>
            <person name="Keeley SD"/>
            <person name="Tatsumi K"/>
            <person name="Tanaka K"/>
            <person name="Motone F"/>
            <person name="Kageyama Y"/>
            <person name="Nozu R"/>
            <person name="Adachi N"/>
            <person name="Nishimura O"/>
            <person name="Nakagawa R"/>
            <person name="Tanegashima C"/>
            <person name="Kiyatake I"/>
            <person name="Matsumoto R"/>
            <person name="Murakumo K"/>
            <person name="Nishida K"/>
            <person name="Terakita A"/>
            <person name="Kuratani S"/>
            <person name="Sato K"/>
            <person name="Hyodo S Kuraku.S."/>
        </authorList>
    </citation>
    <scope>NUCLEOTIDE SEQUENCE [LARGE SCALE GENOMIC DNA]</scope>
</reference>
<keyword evidence="4" id="KW-0479">Metal-binding</keyword>
<dbReference type="Proteomes" id="UP000288216">
    <property type="component" value="Unassembled WGS sequence"/>
</dbReference>
<sequence length="308" mass="34642">MFTIRASLPCFSRALRANMVQERAISICLVCGNSHKLASIQAMSKFSEKKQNSIIFPFKDLERYLVKNVNEMNFQMFAPSFEDIGNAEQFFTPSNKHRIDYFTSAVRIDHAPTTAQPEVCFIGRSNVGKSSLIKSLFSLVPGIEVRVSKNPGHTKKMNFFKVGKAFAVVDMPGYGYRAPSDFVEMVESYLQARQNLKRTFLLLDASIGIQEADQIAIEMCEEFGIPYVLILTKIDRPQRGNLLKIILGVQEVIEKQTSGCFPQLFLVSSLNYSGIHLLRCFIAHITGNLQINEHRSNSLRSVGNSAKN</sequence>
<dbReference type="InterPro" id="IPR030393">
    <property type="entry name" value="G_ENGB_dom"/>
</dbReference>
<name>A0A401PI75_SCYTO</name>
<evidence type="ECO:0000256" key="4">
    <source>
        <dbReference type="ARBA" id="ARBA00022723"/>
    </source>
</evidence>
<dbReference type="GO" id="GO:0005525">
    <property type="term" value="F:GTP binding"/>
    <property type="evidence" value="ECO:0007669"/>
    <property type="project" value="UniProtKB-KW"/>
</dbReference>
<keyword evidence="10" id="KW-1185">Reference proteome</keyword>
<comment type="cofactor">
    <cofactor evidence="1">
        <name>Mg(2+)</name>
        <dbReference type="ChEBI" id="CHEBI:18420"/>
    </cofactor>
</comment>
<keyword evidence="7" id="KW-0342">GTP-binding</keyword>
<dbReference type="Pfam" id="PF01926">
    <property type="entry name" value="MMR_HSR1"/>
    <property type="match status" value="1"/>
</dbReference>
<dbReference type="CDD" id="cd01876">
    <property type="entry name" value="YihA_EngB"/>
    <property type="match status" value="1"/>
</dbReference>
<organism evidence="9 10">
    <name type="scientific">Scyliorhinus torazame</name>
    <name type="common">Cloudy catshark</name>
    <name type="synonym">Catulus torazame</name>
    <dbReference type="NCBI Taxonomy" id="75743"/>
    <lineage>
        <taxon>Eukaryota</taxon>
        <taxon>Metazoa</taxon>
        <taxon>Chordata</taxon>
        <taxon>Craniata</taxon>
        <taxon>Vertebrata</taxon>
        <taxon>Chondrichthyes</taxon>
        <taxon>Elasmobranchii</taxon>
        <taxon>Galeomorphii</taxon>
        <taxon>Galeoidea</taxon>
        <taxon>Carcharhiniformes</taxon>
        <taxon>Scyliorhinidae</taxon>
        <taxon>Scyliorhinus</taxon>
    </lineage>
</organism>
<evidence type="ECO:0000256" key="3">
    <source>
        <dbReference type="ARBA" id="ARBA00015370"/>
    </source>
</evidence>
<evidence type="ECO:0000256" key="5">
    <source>
        <dbReference type="ARBA" id="ARBA00022741"/>
    </source>
</evidence>
<protein>
    <recommendedName>
        <fullName evidence="3">GTP-binding protein 8</fullName>
    </recommendedName>
</protein>
<evidence type="ECO:0000256" key="1">
    <source>
        <dbReference type="ARBA" id="ARBA00001946"/>
    </source>
</evidence>
<evidence type="ECO:0000313" key="9">
    <source>
        <dbReference type="EMBL" id="GCB72840.1"/>
    </source>
</evidence>
<dbReference type="SUPFAM" id="SSF52540">
    <property type="entry name" value="P-loop containing nucleoside triphosphate hydrolases"/>
    <property type="match status" value="1"/>
</dbReference>
<dbReference type="PANTHER" id="PTHR46498">
    <property type="entry name" value="GTP-BINDING PROTEIN 8"/>
    <property type="match status" value="1"/>
</dbReference>
<dbReference type="InterPro" id="IPR027417">
    <property type="entry name" value="P-loop_NTPase"/>
</dbReference>
<dbReference type="AlphaFoldDB" id="A0A401PI75"/>
<dbReference type="OMA" id="RMDHAPP"/>
<evidence type="ECO:0000313" key="10">
    <source>
        <dbReference type="Proteomes" id="UP000288216"/>
    </source>
</evidence>